<reference evidence="1 2" key="1">
    <citation type="journal article" date="2017" name="BMC Genomics">
        <title>Comparative and functional genomics of the Lactococcus lactis taxon; insights into evolution and niche adaptation.</title>
        <authorList>
            <person name="Kelleher P."/>
            <person name="Bottacini F."/>
            <person name="Mahony J."/>
            <person name="Kilcawley K.N."/>
            <person name="van Sinderen D."/>
        </authorList>
    </citation>
    <scope>NUCLEOTIDE SEQUENCE [LARGE SCALE GENOMIC DNA]</scope>
    <source>
        <strain evidence="1 2">UC06</strain>
    </source>
</reference>
<dbReference type="EMBL" id="CP015902">
    <property type="protein sequence ID" value="ARE21932.1"/>
    <property type="molecule type" value="Genomic_DNA"/>
</dbReference>
<accession>A0A1V0P5B3</accession>
<dbReference type="PANTHER" id="PTHR38733:SF1">
    <property type="entry name" value="TYPE IV METHYL-DIRECTED RESTRICTION ENZYME ECOKMCRBC"/>
    <property type="match status" value="1"/>
</dbReference>
<proteinExistence type="predicted"/>
<evidence type="ECO:0000313" key="2">
    <source>
        <dbReference type="Proteomes" id="UP000192095"/>
    </source>
</evidence>
<evidence type="ECO:0000313" key="1">
    <source>
        <dbReference type="EMBL" id="ARE21932.1"/>
    </source>
</evidence>
<dbReference type="Proteomes" id="UP000192095">
    <property type="component" value="Chromosome"/>
</dbReference>
<dbReference type="AlphaFoldDB" id="A0A1V0P5B3"/>
<sequence length="417" mass="48621">MMRFKDNSDIEEILPSWASNLANVELSKLSDDILIFPPISRESTDLSDDQLIFEFKNNKYRTTNIMGWLGKGNEQITIHSRFDDGQNDFFLRYMLEKVFDANIVNFDLSKGRENIFDLLPFLLPTYLENALKKGIYKTYVKKQYNDSQVRGPINIGQYIKKNTPFIGKISYDIREFTSDNNIMQLIRHTIEYVRLTKKSIKFPSNLIKKVEEVTQTYQLIDRNKILSSNLTIKNPYFCDYNPLIRLCQMILRHEKVSFGDDKQKIHGIIFDGAWLWEEYLARVIDMALIHSENKTCKSPIKLFQTMTQGKNTSYYPDFYVRNSLVLDAKYKNVTSIKREDRFQIITYLHVLSAHTAGVIFPSRTATDWKEIGELSGFGGNIGKLSVSIPQKLEQYSLFKDKIHNEEILLKECLSNLI</sequence>
<dbReference type="Pfam" id="PF10117">
    <property type="entry name" value="McrBC"/>
    <property type="match status" value="1"/>
</dbReference>
<dbReference type="InterPro" id="IPR019292">
    <property type="entry name" value="McrC"/>
</dbReference>
<organism evidence="1 2">
    <name type="scientific">Lactococcus lactis subsp. lactis</name>
    <name type="common">Streptococcus lactis</name>
    <dbReference type="NCBI Taxonomy" id="1360"/>
    <lineage>
        <taxon>Bacteria</taxon>
        <taxon>Bacillati</taxon>
        <taxon>Bacillota</taxon>
        <taxon>Bacilli</taxon>
        <taxon>Lactobacillales</taxon>
        <taxon>Streptococcaceae</taxon>
        <taxon>Lactococcus</taxon>
    </lineage>
</organism>
<dbReference type="REBASE" id="163462">
    <property type="entry name" value="LlaUC06McrBCP"/>
</dbReference>
<dbReference type="PANTHER" id="PTHR38733">
    <property type="entry name" value="PROTEIN MCRC"/>
    <property type="match status" value="1"/>
</dbReference>
<gene>
    <name evidence="1" type="ORF">LLUC06_2391</name>
</gene>
<dbReference type="RefSeq" id="WP_124137375.1">
    <property type="nucleotide sequence ID" value="NZ_CP015902.2"/>
</dbReference>
<name>A0A1V0P5B3_LACLL</name>
<protein>
    <submittedName>
        <fullName evidence="1">3-isopropylmalate dehydrogenase</fullName>
    </submittedName>
</protein>